<dbReference type="EMBL" id="HBIV01044814">
    <property type="protein sequence ID" value="CAE0679641.1"/>
    <property type="molecule type" value="Transcribed_RNA"/>
</dbReference>
<dbReference type="PANTHER" id="PTHR30546">
    <property type="entry name" value="FLAVODOXIN-RELATED PROTEIN WRBA-RELATED"/>
    <property type="match status" value="1"/>
</dbReference>
<accession>A0A7S4DYZ5</accession>
<dbReference type="AlphaFoldDB" id="A0A7S4DYZ5"/>
<name>A0A7S4DYZ5_9EUKA</name>
<dbReference type="GO" id="GO:0010181">
    <property type="term" value="F:FMN binding"/>
    <property type="evidence" value="ECO:0007669"/>
    <property type="project" value="InterPro"/>
</dbReference>
<gene>
    <name evidence="3" type="ORF">LGLO00237_LOCUS31426</name>
</gene>
<dbReference type="SUPFAM" id="SSF52218">
    <property type="entry name" value="Flavoproteins"/>
    <property type="match status" value="1"/>
</dbReference>
<evidence type="ECO:0000313" key="3">
    <source>
        <dbReference type="EMBL" id="CAE0679641.1"/>
    </source>
</evidence>
<dbReference type="Pfam" id="PF03358">
    <property type="entry name" value="FMN_red"/>
    <property type="match status" value="1"/>
</dbReference>
<dbReference type="InterPro" id="IPR010089">
    <property type="entry name" value="Flavoprotein_WrbA-like"/>
</dbReference>
<reference evidence="3" key="1">
    <citation type="submission" date="2021-01" db="EMBL/GenBank/DDBJ databases">
        <authorList>
            <person name="Corre E."/>
            <person name="Pelletier E."/>
            <person name="Niang G."/>
            <person name="Scheremetjew M."/>
            <person name="Finn R."/>
            <person name="Kale V."/>
            <person name="Holt S."/>
            <person name="Cochrane G."/>
            <person name="Meng A."/>
            <person name="Brown T."/>
            <person name="Cohen L."/>
        </authorList>
    </citation>
    <scope>NUCLEOTIDE SEQUENCE</scope>
    <source>
        <strain evidence="3">CCCM811</strain>
    </source>
</reference>
<evidence type="ECO:0000259" key="2">
    <source>
        <dbReference type="PROSITE" id="PS50902"/>
    </source>
</evidence>
<dbReference type="Gene3D" id="3.40.50.360">
    <property type="match status" value="1"/>
</dbReference>
<sequence length="209" mass="22324">MSDETKGVNILIVYYSMYKHIETMAASVAKGVEAAGGKVTIMRCPETLSNEVLKKMGAPEKNPDHKEASPADLEAADGIIFGIPTRFGMAAAQVKALMDHTGGLWMKGKLVGKPASMFVSTATQGGGQETTNLTFVTQLVHHGMVYVPIGYACPKLMDMSEVHGSSPYGAGCYAAPDGSRQPSQLELEIAEFQGKHFTTIAKKLAVKKE</sequence>
<organism evidence="3">
    <name type="scientific">Lotharella globosa</name>
    <dbReference type="NCBI Taxonomy" id="91324"/>
    <lineage>
        <taxon>Eukaryota</taxon>
        <taxon>Sar</taxon>
        <taxon>Rhizaria</taxon>
        <taxon>Cercozoa</taxon>
        <taxon>Chlorarachniophyceae</taxon>
        <taxon>Lotharella</taxon>
    </lineage>
</organism>
<dbReference type="NCBIfam" id="TIGR01755">
    <property type="entry name" value="flav_wrbA"/>
    <property type="match status" value="1"/>
</dbReference>
<protein>
    <recommendedName>
        <fullName evidence="2">Flavodoxin-like domain-containing protein</fullName>
    </recommendedName>
</protein>
<dbReference type="FunFam" id="3.40.50.360:FF:000001">
    <property type="entry name" value="NAD(P)H dehydrogenase (Quinone) FQR1-like"/>
    <property type="match status" value="1"/>
</dbReference>
<comment type="similarity">
    <text evidence="1">Belongs to the WrbA family.</text>
</comment>
<dbReference type="GO" id="GO:0003955">
    <property type="term" value="F:NAD(P)H dehydrogenase (quinone) activity"/>
    <property type="evidence" value="ECO:0007669"/>
    <property type="project" value="InterPro"/>
</dbReference>
<evidence type="ECO:0000256" key="1">
    <source>
        <dbReference type="ARBA" id="ARBA00006961"/>
    </source>
</evidence>
<proteinExistence type="inferred from homology"/>
<dbReference type="InterPro" id="IPR005025">
    <property type="entry name" value="FMN_Rdtase-like_dom"/>
</dbReference>
<dbReference type="NCBIfam" id="NF002999">
    <property type="entry name" value="PRK03767.1"/>
    <property type="match status" value="1"/>
</dbReference>
<dbReference type="PROSITE" id="PS50902">
    <property type="entry name" value="FLAVODOXIN_LIKE"/>
    <property type="match status" value="1"/>
</dbReference>
<dbReference type="PANTHER" id="PTHR30546:SF23">
    <property type="entry name" value="FLAVOPROTEIN-LIKE PROTEIN YCP4-RELATED"/>
    <property type="match status" value="1"/>
</dbReference>
<dbReference type="GO" id="GO:0016020">
    <property type="term" value="C:membrane"/>
    <property type="evidence" value="ECO:0007669"/>
    <property type="project" value="TreeGrafter"/>
</dbReference>
<feature type="domain" description="Flavodoxin-like" evidence="2">
    <location>
        <begin position="10"/>
        <end position="197"/>
    </location>
</feature>
<dbReference type="InterPro" id="IPR008254">
    <property type="entry name" value="Flavodoxin/NO_synth"/>
</dbReference>
<dbReference type="InterPro" id="IPR029039">
    <property type="entry name" value="Flavoprotein-like_sf"/>
</dbReference>